<protein>
    <submittedName>
        <fullName evidence="2">Uncharacterized protein LOC106125744</fullName>
    </submittedName>
</protein>
<proteinExistence type="predicted"/>
<gene>
    <name evidence="2" type="primary">LOC106125744</name>
</gene>
<name>A0AAJ6ZSP7_PAPXU</name>
<feature type="compositionally biased region" description="Pro residues" evidence="1">
    <location>
        <begin position="647"/>
        <end position="662"/>
    </location>
</feature>
<feature type="compositionally biased region" description="Polar residues" evidence="1">
    <location>
        <begin position="258"/>
        <end position="284"/>
    </location>
</feature>
<dbReference type="GO" id="GO:0003676">
    <property type="term" value="F:nucleic acid binding"/>
    <property type="evidence" value="ECO:0007669"/>
    <property type="project" value="InterPro"/>
</dbReference>
<evidence type="ECO:0000256" key="1">
    <source>
        <dbReference type="SAM" id="MobiDB-lite"/>
    </source>
</evidence>
<organism evidence="2">
    <name type="scientific">Papilio xuthus</name>
    <name type="common">Asian swallowtail butterfly</name>
    <dbReference type="NCBI Taxonomy" id="66420"/>
    <lineage>
        <taxon>Eukaryota</taxon>
        <taxon>Metazoa</taxon>
        <taxon>Ecdysozoa</taxon>
        <taxon>Arthropoda</taxon>
        <taxon>Hexapoda</taxon>
        <taxon>Insecta</taxon>
        <taxon>Pterygota</taxon>
        <taxon>Neoptera</taxon>
        <taxon>Endopterygota</taxon>
        <taxon>Lepidoptera</taxon>
        <taxon>Glossata</taxon>
        <taxon>Ditrysia</taxon>
        <taxon>Papilionoidea</taxon>
        <taxon>Papilionidae</taxon>
        <taxon>Papilioninae</taxon>
        <taxon>Papilio</taxon>
    </lineage>
</organism>
<dbReference type="SUPFAM" id="SSF54928">
    <property type="entry name" value="RNA-binding domain, RBD"/>
    <property type="match status" value="1"/>
</dbReference>
<feature type="region of interest" description="Disordered" evidence="1">
    <location>
        <begin position="174"/>
        <end position="458"/>
    </location>
</feature>
<feature type="compositionally biased region" description="Basic and acidic residues" evidence="1">
    <location>
        <begin position="377"/>
        <end position="397"/>
    </location>
</feature>
<dbReference type="RefSeq" id="XP_013178501.1">
    <property type="nucleotide sequence ID" value="XM_013323047.1"/>
</dbReference>
<feature type="compositionally biased region" description="Polar residues" evidence="1">
    <location>
        <begin position="127"/>
        <end position="137"/>
    </location>
</feature>
<dbReference type="Proteomes" id="UP000694872">
    <property type="component" value="Unplaced"/>
</dbReference>
<dbReference type="InterPro" id="IPR035979">
    <property type="entry name" value="RBD_domain_sf"/>
</dbReference>
<feature type="region of interest" description="Disordered" evidence="1">
    <location>
        <begin position="825"/>
        <end position="854"/>
    </location>
</feature>
<sequence>MLLIIHNLPTKIRYSEVKALIRDRCNLNDLIVDNLVYESPQSRKVTIGLSDENDAIAVTKELHGLVFMGQKLHVEDLRRNKGPSIQNSNPDQGYGRNISHNNASEQTPMKPHTTPVSYSAPYYMAGQDQNQGSSKGPSTDGHGQPPVQPISAVPQYMQNNPYSTPYFMYDQGSPTYSAGKPKSSNVMTQPPYGSPRMQMPQGSPTYSTGIPQSSNMMTQPPYGSPRMPQDSPTYPTGMPHSSNMMTQPPYGSPRMPMPQNTNMGYGESSNYGNNQPMTVTSNQPEYIPRGNDNPRNEYSKRDSGSRYFEEKNDQKYHDRSERPSTSRGDRDDYEPRSRSDERRHGDWSPDRYRRSENRNFDHVPKNSRDSYNQSSDRSYKSEPEGSDFRRGPDDRRNANNSANFGADYNRHYDKEQGDYNRPSDRAPGNTNENSRYKWTKQKNGNEYKKDNVGDYINSKPSTSKGVVYSRNDFNPHNKFGKIQDPTVPEINEPAIYLTKAEFKKIRRARELKRSAADHKNETWRGQATSKIVKTALEESGLMIQAKKPGFVQFMKSIVRTRINKMLGYRVTVPMEKIIEEYNTNYPPNVRKNFVLESKAKFNKITDFPSGAAPIRRPLMNQATPEKRPATEQPPSAPAPKKPQVNIPRPPPYRPPTPGPLPKYPNADKQAYKKLKTLAKEEHEKEIYTLEPKLKEALDSEVKVLRELFIKGCRNNDGGEDEKICQRIEKTTDEVMKVIKLDITKRLLNVTCNLPLRMFANGKFKVKEIGPMLKPYGIISCRKSPRSKLCVVVCQDYPSYDYLCTKGEIDFGDGLIMTFKPLHLAGPTKRPKKKGNKLGNNKNNDNTSGDEDEVFGDEMAGEDYEDAGDDSKEDVQVIDVKNEEKIDVDKEDIKIVNKGNDDCKDKPKDEQTDNEVKEIVIKDTEKSETENLVEDINKLTHSIANDDNIEDIQTAEAIDVANIGQDDLEDY</sequence>
<feature type="compositionally biased region" description="Basic and acidic residues" evidence="1">
    <location>
        <begin position="443"/>
        <end position="452"/>
    </location>
</feature>
<feature type="compositionally biased region" description="Basic and acidic residues" evidence="1">
    <location>
        <begin position="292"/>
        <end position="368"/>
    </location>
</feature>
<dbReference type="AlphaFoldDB" id="A0AAJ6ZSP7"/>
<feature type="region of interest" description="Disordered" evidence="1">
    <location>
        <begin position="80"/>
        <end position="157"/>
    </location>
</feature>
<feature type="compositionally biased region" description="Polar residues" evidence="1">
    <location>
        <begin position="200"/>
        <end position="218"/>
    </location>
</feature>
<feature type="compositionally biased region" description="Polar residues" evidence="1">
    <location>
        <begin position="98"/>
        <end position="107"/>
    </location>
</feature>
<feature type="compositionally biased region" description="Polar residues" evidence="1">
    <location>
        <begin position="230"/>
        <end position="246"/>
    </location>
</feature>
<feature type="compositionally biased region" description="Polar residues" evidence="1">
    <location>
        <begin position="174"/>
        <end position="188"/>
    </location>
</feature>
<reference evidence="2" key="1">
    <citation type="submission" date="2025-08" db="UniProtKB">
        <authorList>
            <consortium name="RefSeq"/>
        </authorList>
    </citation>
    <scope>IDENTIFICATION</scope>
</reference>
<feature type="compositionally biased region" description="Basic and acidic residues" evidence="1">
    <location>
        <begin position="408"/>
        <end position="424"/>
    </location>
</feature>
<evidence type="ECO:0000313" key="2">
    <source>
        <dbReference type="RefSeq" id="XP_013178501.1"/>
    </source>
</evidence>
<accession>A0AAJ6ZSP7</accession>
<dbReference type="GeneID" id="106125744"/>
<dbReference type="KEGG" id="pxu:106125744"/>
<feature type="region of interest" description="Disordered" evidence="1">
    <location>
        <begin position="623"/>
        <end position="666"/>
    </location>
</feature>